<evidence type="ECO:0000313" key="1">
    <source>
        <dbReference type="EMBL" id="QII46706.1"/>
    </source>
</evidence>
<protein>
    <submittedName>
        <fullName evidence="1">Uncharacterized protein</fullName>
    </submittedName>
</protein>
<reference evidence="1 2" key="1">
    <citation type="submission" date="2020-02" db="EMBL/GenBank/DDBJ databases">
        <title>Complete genome of Muricauda sp. 501str8.</title>
        <authorList>
            <person name="Dong B."/>
            <person name="Zhu S."/>
            <person name="Yang J."/>
            <person name="Chen J."/>
        </authorList>
    </citation>
    <scope>NUCLEOTIDE SEQUENCE [LARGE SCALE GENOMIC DNA]</scope>
    <source>
        <strain evidence="1 2">501str8</strain>
    </source>
</reference>
<organism evidence="1 2">
    <name type="scientific">Flagellimonas oceani</name>
    <dbReference type="NCBI Taxonomy" id="2698672"/>
    <lineage>
        <taxon>Bacteria</taxon>
        <taxon>Pseudomonadati</taxon>
        <taxon>Bacteroidota</taxon>
        <taxon>Flavobacteriia</taxon>
        <taxon>Flavobacteriales</taxon>
        <taxon>Flavobacteriaceae</taxon>
        <taxon>Flagellimonas</taxon>
    </lineage>
</organism>
<dbReference type="AlphaFoldDB" id="A0A6G7J7B4"/>
<accession>A0A6G7J7B4</accession>
<evidence type="ECO:0000313" key="2">
    <source>
        <dbReference type="Proteomes" id="UP000502928"/>
    </source>
</evidence>
<name>A0A6G7J7B4_9FLAO</name>
<dbReference type="KEGG" id="mut:GVT53_19140"/>
<keyword evidence="2" id="KW-1185">Reference proteome</keyword>
<dbReference type="Proteomes" id="UP000502928">
    <property type="component" value="Chromosome"/>
</dbReference>
<dbReference type="RefSeq" id="WP_166250078.1">
    <property type="nucleotide sequence ID" value="NZ_CP049616.1"/>
</dbReference>
<dbReference type="EMBL" id="CP049616">
    <property type="protein sequence ID" value="QII46706.1"/>
    <property type="molecule type" value="Genomic_DNA"/>
</dbReference>
<gene>
    <name evidence="1" type="ORF">GVT53_19140</name>
</gene>
<sequence>MKHSIGFFFLTIFLMVKMAGLHVLAHDGDQDHYAHCVVSDHIVKSQHTPEISPAGSEFEVLAIEPLPFRPVAKNYEFLTDGFLAAYQLFSRPPPSPV</sequence>
<proteinExistence type="predicted"/>